<dbReference type="Pfam" id="PF03703">
    <property type="entry name" value="bPH_2"/>
    <property type="match status" value="3"/>
</dbReference>
<keyword evidence="4" id="KW-1185">Reference proteome</keyword>
<evidence type="ECO:0000256" key="1">
    <source>
        <dbReference type="SAM" id="Phobius"/>
    </source>
</evidence>
<comment type="caution">
    <text evidence="3">The sequence shown here is derived from an EMBL/GenBank/DDBJ whole genome shotgun (WGS) entry which is preliminary data.</text>
</comment>
<feature type="domain" description="YdbS-like PH" evidence="2">
    <location>
        <begin position="388"/>
        <end position="456"/>
    </location>
</feature>
<dbReference type="PANTHER" id="PTHR34473">
    <property type="entry name" value="UPF0699 TRANSMEMBRANE PROTEIN YDBS"/>
    <property type="match status" value="1"/>
</dbReference>
<dbReference type="PIRSF" id="PIRSF026631">
    <property type="entry name" value="UCP026631"/>
    <property type="match status" value="1"/>
</dbReference>
<dbReference type="InterPro" id="IPR005182">
    <property type="entry name" value="YdbS-like_PH"/>
</dbReference>
<sequence length="470" mass="50891">MAPDSEPDAAPLADAVGLRTHPLTAVTTGLLFSLPAAATLVLSSLQNGRLPDLPWWLLLLVPVLLAVGGFVVGTAVGFVSWYVTTYVIDGEEVRVDSGLLFRSSRRVPYERLQSVDIAEPLLARLVGLCELRLETAGGSDSRTSLKYLRLADARALRRVLLERADGPGVEAEPGSQLGETASDTAGSTVPARERRVISHVTPARLLLGTLVSLDLAASLVLGVAVLAVLVAVDAPFAAFGAAIPFATVLLNIVSHRVAAQWDSTLTEDRRGLRIERGLFTRTTQTVPWERIQGLAVEEPVVWRRLGWARLKVDVAGYGNDAGDGSGESTSTLVPVADRERIGQIVRHVLDVRPEEMERTGPPPRSWPFAPFVWRSRWVGADAVGFVGVEGWFQRRSNVVPHHKTQSVEVRQGPLQRRLGLATLEVHTPDGPVDADGRHLLAETARAIALEQVERARRARSRAHPAPVETS</sequence>
<dbReference type="EMBL" id="BAAAPY010000006">
    <property type="protein sequence ID" value="GAA2079008.1"/>
    <property type="molecule type" value="Genomic_DNA"/>
</dbReference>
<feature type="domain" description="YdbS-like PH" evidence="2">
    <location>
        <begin position="81"/>
        <end position="158"/>
    </location>
</feature>
<feature type="transmembrane region" description="Helical" evidence="1">
    <location>
        <begin position="236"/>
        <end position="253"/>
    </location>
</feature>
<dbReference type="InterPro" id="IPR014529">
    <property type="entry name" value="UCP026631"/>
</dbReference>
<keyword evidence="1" id="KW-1133">Transmembrane helix</keyword>
<feature type="transmembrane region" description="Helical" evidence="1">
    <location>
        <begin position="23"/>
        <end position="43"/>
    </location>
</feature>
<feature type="domain" description="YdbS-like PH" evidence="2">
    <location>
        <begin position="267"/>
        <end position="331"/>
    </location>
</feature>
<keyword evidence="1" id="KW-0472">Membrane</keyword>
<evidence type="ECO:0000313" key="4">
    <source>
        <dbReference type="Proteomes" id="UP001501480"/>
    </source>
</evidence>
<evidence type="ECO:0000313" key="3">
    <source>
        <dbReference type="EMBL" id="GAA2079008.1"/>
    </source>
</evidence>
<dbReference type="PANTHER" id="PTHR34473:SF2">
    <property type="entry name" value="UPF0699 TRANSMEMBRANE PROTEIN YDBT"/>
    <property type="match status" value="1"/>
</dbReference>
<accession>A0ABN2W0F6</accession>
<organism evidence="3 4">
    <name type="scientific">Aeromicrobium halocynthiae</name>
    <dbReference type="NCBI Taxonomy" id="560557"/>
    <lineage>
        <taxon>Bacteria</taxon>
        <taxon>Bacillati</taxon>
        <taxon>Actinomycetota</taxon>
        <taxon>Actinomycetes</taxon>
        <taxon>Propionibacteriales</taxon>
        <taxon>Nocardioidaceae</taxon>
        <taxon>Aeromicrobium</taxon>
    </lineage>
</organism>
<name>A0ABN2W0F6_9ACTN</name>
<dbReference type="Proteomes" id="UP001501480">
    <property type="component" value="Unassembled WGS sequence"/>
</dbReference>
<feature type="transmembrane region" description="Helical" evidence="1">
    <location>
        <begin position="55"/>
        <end position="84"/>
    </location>
</feature>
<protein>
    <submittedName>
        <fullName evidence="3">PH domain-containing protein</fullName>
    </submittedName>
</protein>
<proteinExistence type="predicted"/>
<feature type="transmembrane region" description="Helical" evidence="1">
    <location>
        <begin position="205"/>
        <end position="230"/>
    </location>
</feature>
<reference evidence="3 4" key="1">
    <citation type="journal article" date="2019" name="Int. J. Syst. Evol. Microbiol.">
        <title>The Global Catalogue of Microorganisms (GCM) 10K type strain sequencing project: providing services to taxonomists for standard genome sequencing and annotation.</title>
        <authorList>
            <consortium name="The Broad Institute Genomics Platform"/>
            <consortium name="The Broad Institute Genome Sequencing Center for Infectious Disease"/>
            <person name="Wu L."/>
            <person name="Ma J."/>
        </authorList>
    </citation>
    <scope>NUCLEOTIDE SEQUENCE [LARGE SCALE GENOMIC DNA]</scope>
    <source>
        <strain evidence="3 4">JCM 15749</strain>
    </source>
</reference>
<keyword evidence="1" id="KW-0812">Transmembrane</keyword>
<dbReference type="RefSeq" id="WP_344327348.1">
    <property type="nucleotide sequence ID" value="NZ_BAAAPY010000006.1"/>
</dbReference>
<gene>
    <name evidence="3" type="ORF">GCM10009821_18750</name>
</gene>
<evidence type="ECO:0000259" key="2">
    <source>
        <dbReference type="Pfam" id="PF03703"/>
    </source>
</evidence>